<evidence type="ECO:0000259" key="9">
    <source>
        <dbReference type="PROSITE" id="PS50929"/>
    </source>
</evidence>
<organism evidence="11 12">
    <name type="scientific">Pseudoxanthomonas kaohsiungensis</name>
    <dbReference type="NCBI Taxonomy" id="283923"/>
    <lineage>
        <taxon>Bacteria</taxon>
        <taxon>Pseudomonadati</taxon>
        <taxon>Pseudomonadota</taxon>
        <taxon>Gammaproteobacteria</taxon>
        <taxon>Lysobacterales</taxon>
        <taxon>Lysobacteraceae</taxon>
        <taxon>Pseudoxanthomonas</taxon>
    </lineage>
</organism>
<evidence type="ECO:0000259" key="10">
    <source>
        <dbReference type="PROSITE" id="PS50990"/>
    </source>
</evidence>
<feature type="transmembrane region" description="Helical" evidence="7">
    <location>
        <begin position="299"/>
        <end position="319"/>
    </location>
</feature>
<sequence length="716" mass="77214">MTRTVILQAEPAECGLACLAMVASHHGMVLPLRELRRRFPLSLKGASLSRLLDVAARLGLSGRALRLELGELTQLRTPCVLHWDLNHFVVLEKAGPRGASIIDPANGSRRVSAEELSRHFTGVALELSPAAGFKPERQPLSIPLRHLAGPVSGFWRALAVVFALSLVLQVFVLLAPFFMQWVVDQVLVAGDRDLLVVLGIGFGLSALLQVGTGALRGWAVLALSMQLGMQWTASVFAHLLRLPLGYFEKRHLGDVISRFGSVQAIQRTVTTGFVEVVIDGMMAVATVSMLLLYSPRLALVTLVAALLYLCIRLLAFGALREGTEQHIVAAARQEGHLLETLRGMQSVKVARCEPVRQSAWLNLMGETVNREVRLAQMGIGFQAASQLVFGIERVAVIWMGALLTLEGAFSVGMLVAYLAYKDQFAQRVAALIDRGVEFRMLRLHGERLADIVLAEPESDSGLPETGTPADAAIEAVGLGFRYAEGEPWVLRDCNFRIGAGESVAIVGASGCGKTTLAKLLLGLLPATEGGIRWGGIGIRQLGSASYRKLVAAVMQDDHLFAGSIAENIAFGDEDADPRRIEEAARQAAVHDEIAAMPMGYHSLIGDMGTTLSGGQKQRVILARALYRKPQLLVLDEATSHLDVAREREVNEAVRRLHLTRIIIAHRPETIASADRVLELRDGRICERPRSDGLAAGAAPAMESVGGIGTSIIGLPA</sequence>
<dbReference type="Pfam" id="PF03412">
    <property type="entry name" value="Peptidase_C39"/>
    <property type="match status" value="1"/>
</dbReference>
<dbReference type="PANTHER" id="PTHR24221:SF606">
    <property type="entry name" value="COLICIN V SECRETION-PROCESSING ATP-BINDING PROTEIN"/>
    <property type="match status" value="1"/>
</dbReference>
<dbReference type="PROSITE" id="PS50929">
    <property type="entry name" value="ABC_TM1F"/>
    <property type="match status" value="1"/>
</dbReference>
<dbReference type="InterPro" id="IPR039421">
    <property type="entry name" value="Type_1_exporter"/>
</dbReference>
<evidence type="ECO:0000256" key="4">
    <source>
        <dbReference type="ARBA" id="ARBA00022840"/>
    </source>
</evidence>
<dbReference type="PROSITE" id="PS00211">
    <property type="entry name" value="ABC_TRANSPORTER_1"/>
    <property type="match status" value="1"/>
</dbReference>
<dbReference type="CDD" id="cd18567">
    <property type="entry name" value="ABC_6TM_CvaB_RaxB_like"/>
    <property type="match status" value="1"/>
</dbReference>
<evidence type="ECO:0000313" key="11">
    <source>
        <dbReference type="EMBL" id="MFD1043951.1"/>
    </source>
</evidence>
<gene>
    <name evidence="11" type="ORF">ACFQ2N_16480</name>
</gene>
<evidence type="ECO:0000256" key="7">
    <source>
        <dbReference type="SAM" id="Phobius"/>
    </source>
</evidence>
<keyword evidence="2 7" id="KW-0812">Transmembrane</keyword>
<protein>
    <submittedName>
        <fullName evidence="11">Peptidase domain-containing ABC transporter</fullName>
    </submittedName>
</protein>
<dbReference type="SUPFAM" id="SSF90123">
    <property type="entry name" value="ABC transporter transmembrane region"/>
    <property type="match status" value="1"/>
</dbReference>
<proteinExistence type="predicted"/>
<keyword evidence="4" id="KW-0067">ATP-binding</keyword>
<dbReference type="SUPFAM" id="SSF52540">
    <property type="entry name" value="P-loop containing nucleoside triphosphate hydrolases"/>
    <property type="match status" value="1"/>
</dbReference>
<keyword evidence="5 7" id="KW-1133">Transmembrane helix</keyword>
<dbReference type="SMART" id="SM00382">
    <property type="entry name" value="AAA"/>
    <property type="match status" value="1"/>
</dbReference>
<dbReference type="PROSITE" id="PS50893">
    <property type="entry name" value="ABC_TRANSPORTER_2"/>
    <property type="match status" value="1"/>
</dbReference>
<dbReference type="Gene3D" id="3.40.50.300">
    <property type="entry name" value="P-loop containing nucleotide triphosphate hydrolases"/>
    <property type="match status" value="1"/>
</dbReference>
<dbReference type="PANTHER" id="PTHR24221">
    <property type="entry name" value="ATP-BINDING CASSETTE SUB-FAMILY B"/>
    <property type="match status" value="1"/>
</dbReference>
<keyword evidence="6 7" id="KW-0472">Membrane</keyword>
<keyword evidence="12" id="KW-1185">Reference proteome</keyword>
<feature type="transmembrane region" description="Helical" evidence="7">
    <location>
        <begin position="395"/>
        <end position="420"/>
    </location>
</feature>
<accession>A0ABW3LZQ9</accession>
<dbReference type="Pfam" id="PF00664">
    <property type="entry name" value="ABC_membrane"/>
    <property type="match status" value="1"/>
</dbReference>
<comment type="caution">
    <text evidence="11">The sequence shown here is derived from an EMBL/GenBank/DDBJ whole genome shotgun (WGS) entry which is preliminary data.</text>
</comment>
<feature type="domain" description="ABC transporter" evidence="8">
    <location>
        <begin position="473"/>
        <end position="706"/>
    </location>
</feature>
<name>A0ABW3LZQ9_9GAMM</name>
<reference evidence="12" key="1">
    <citation type="journal article" date="2019" name="Int. J. Syst. Evol. Microbiol.">
        <title>The Global Catalogue of Microorganisms (GCM) 10K type strain sequencing project: providing services to taxonomists for standard genome sequencing and annotation.</title>
        <authorList>
            <consortium name="The Broad Institute Genomics Platform"/>
            <consortium name="The Broad Institute Genome Sequencing Center for Infectious Disease"/>
            <person name="Wu L."/>
            <person name="Ma J."/>
        </authorList>
    </citation>
    <scope>NUCLEOTIDE SEQUENCE [LARGE SCALE GENOMIC DNA]</scope>
    <source>
        <strain evidence="12">CCUG 55854</strain>
    </source>
</reference>
<dbReference type="InterPro" id="IPR027417">
    <property type="entry name" value="P-loop_NTPase"/>
</dbReference>
<dbReference type="Gene3D" id="1.20.1560.10">
    <property type="entry name" value="ABC transporter type 1, transmembrane domain"/>
    <property type="match status" value="1"/>
</dbReference>
<dbReference type="InterPro" id="IPR003439">
    <property type="entry name" value="ABC_transporter-like_ATP-bd"/>
</dbReference>
<evidence type="ECO:0000259" key="8">
    <source>
        <dbReference type="PROSITE" id="PS50893"/>
    </source>
</evidence>
<evidence type="ECO:0000256" key="3">
    <source>
        <dbReference type="ARBA" id="ARBA00022741"/>
    </source>
</evidence>
<evidence type="ECO:0000256" key="1">
    <source>
        <dbReference type="ARBA" id="ARBA00004651"/>
    </source>
</evidence>
<feature type="domain" description="Peptidase C39" evidence="10">
    <location>
        <begin position="8"/>
        <end position="127"/>
    </location>
</feature>
<comment type="subcellular location">
    <subcellularLocation>
        <location evidence="1">Cell membrane</location>
        <topology evidence="1">Multi-pass membrane protein</topology>
    </subcellularLocation>
</comment>
<feature type="domain" description="ABC transmembrane type-1" evidence="9">
    <location>
        <begin position="159"/>
        <end position="440"/>
    </location>
</feature>
<dbReference type="InterPro" id="IPR011527">
    <property type="entry name" value="ABC1_TM_dom"/>
</dbReference>
<feature type="transmembrane region" description="Helical" evidence="7">
    <location>
        <begin position="194"/>
        <end position="212"/>
    </location>
</feature>
<dbReference type="InterPro" id="IPR003593">
    <property type="entry name" value="AAA+_ATPase"/>
</dbReference>
<dbReference type="Pfam" id="PF00005">
    <property type="entry name" value="ABC_tran"/>
    <property type="match status" value="1"/>
</dbReference>
<dbReference type="PROSITE" id="PS50990">
    <property type="entry name" value="PEPTIDASE_C39"/>
    <property type="match status" value="1"/>
</dbReference>
<evidence type="ECO:0000256" key="5">
    <source>
        <dbReference type="ARBA" id="ARBA00022989"/>
    </source>
</evidence>
<evidence type="ECO:0000256" key="6">
    <source>
        <dbReference type="ARBA" id="ARBA00023136"/>
    </source>
</evidence>
<dbReference type="Proteomes" id="UP001597033">
    <property type="component" value="Unassembled WGS sequence"/>
</dbReference>
<evidence type="ECO:0000313" key="12">
    <source>
        <dbReference type="Proteomes" id="UP001597033"/>
    </source>
</evidence>
<feature type="transmembrane region" description="Helical" evidence="7">
    <location>
        <begin position="154"/>
        <end position="182"/>
    </location>
</feature>
<dbReference type="EMBL" id="JBHTKN010000016">
    <property type="protein sequence ID" value="MFD1043951.1"/>
    <property type="molecule type" value="Genomic_DNA"/>
</dbReference>
<dbReference type="RefSeq" id="WP_274381874.1">
    <property type="nucleotide sequence ID" value="NZ_JBHTKN010000016.1"/>
</dbReference>
<dbReference type="InterPro" id="IPR017871">
    <property type="entry name" value="ABC_transporter-like_CS"/>
</dbReference>
<keyword evidence="3" id="KW-0547">Nucleotide-binding</keyword>
<feature type="transmembrane region" description="Helical" evidence="7">
    <location>
        <begin position="273"/>
        <end position="293"/>
    </location>
</feature>
<evidence type="ECO:0000256" key="2">
    <source>
        <dbReference type="ARBA" id="ARBA00022692"/>
    </source>
</evidence>
<dbReference type="InterPro" id="IPR036640">
    <property type="entry name" value="ABC1_TM_sf"/>
</dbReference>
<dbReference type="Gene3D" id="3.90.70.10">
    <property type="entry name" value="Cysteine proteinases"/>
    <property type="match status" value="1"/>
</dbReference>
<dbReference type="InterPro" id="IPR005074">
    <property type="entry name" value="Peptidase_C39"/>
</dbReference>